<dbReference type="InterPro" id="IPR012340">
    <property type="entry name" value="NA-bd_OB-fold"/>
</dbReference>
<evidence type="ECO:0000259" key="8">
    <source>
        <dbReference type="Pfam" id="PF11967"/>
    </source>
</evidence>
<dbReference type="GO" id="GO:0043590">
    <property type="term" value="C:bacterial nucleoid"/>
    <property type="evidence" value="ECO:0007669"/>
    <property type="project" value="TreeGrafter"/>
</dbReference>
<evidence type="ECO:0000313" key="10">
    <source>
        <dbReference type="Proteomes" id="UP000179279"/>
    </source>
</evidence>
<dbReference type="EMBL" id="MHDA01000019">
    <property type="protein sequence ID" value="OGY32363.1"/>
    <property type="molecule type" value="Genomic_DNA"/>
</dbReference>
<accession>A0A1G1WXC0</accession>
<comment type="similarity">
    <text evidence="1 7">Belongs to the RecO family.</text>
</comment>
<dbReference type="InterPro" id="IPR042242">
    <property type="entry name" value="RecO_C"/>
</dbReference>
<sequence length="258" mass="29179">MSRSYTAEAIILKRTNFDEADKIITFLSKYKGKFTAIAKGVRKIASRRSPNLELFNKVKGHFASGRNLDVLTEVETVHTFKKIKESLEKTGSTFVLLEVTNGFLEEGQGGRLVFDLLDDSLSQIEAAKDSNSLKKALAAYEVKFLEKVGYKPELFTCVKCKGDLISEKLAISPELGGVLHSDCSENKLFTKPISSNILKALRFFQMEEPPRIERLKITKELAEDLEQTLKFYLEYLLERELKSSLFLKQVGEVSHLNT</sequence>
<evidence type="ECO:0000256" key="2">
    <source>
        <dbReference type="ARBA" id="ARBA00021310"/>
    </source>
</evidence>
<dbReference type="SUPFAM" id="SSF50249">
    <property type="entry name" value="Nucleic acid-binding proteins"/>
    <property type="match status" value="1"/>
</dbReference>
<dbReference type="PANTHER" id="PTHR33991">
    <property type="entry name" value="DNA REPAIR PROTEIN RECO"/>
    <property type="match status" value="1"/>
</dbReference>
<dbReference type="HAMAP" id="MF_00201">
    <property type="entry name" value="RecO"/>
    <property type="match status" value="1"/>
</dbReference>
<organism evidence="9 10">
    <name type="scientific">Candidatus Woykebacteria bacterium RIFCSPLOWO2_01_FULL_41_12</name>
    <dbReference type="NCBI Taxonomy" id="1802604"/>
    <lineage>
        <taxon>Bacteria</taxon>
        <taxon>Candidatus Woykeibacteriota</taxon>
    </lineage>
</organism>
<dbReference type="Pfam" id="PF11967">
    <property type="entry name" value="RecO_N"/>
    <property type="match status" value="1"/>
</dbReference>
<comment type="function">
    <text evidence="7">Involved in DNA repair and RecF pathway recombination.</text>
</comment>
<dbReference type="InterPro" id="IPR022572">
    <property type="entry name" value="DNA_rep/recomb_RecO_N"/>
</dbReference>
<dbReference type="Gene3D" id="2.40.50.140">
    <property type="entry name" value="Nucleic acid-binding proteins"/>
    <property type="match status" value="1"/>
</dbReference>
<keyword evidence="5 7" id="KW-0234">DNA repair</keyword>
<name>A0A1G1WXC0_9BACT</name>
<protein>
    <recommendedName>
        <fullName evidence="2 7">DNA repair protein RecO</fullName>
    </recommendedName>
    <alternativeName>
        <fullName evidence="6 7">Recombination protein O</fullName>
    </alternativeName>
</protein>
<dbReference type="Gene3D" id="1.20.1440.120">
    <property type="entry name" value="Recombination protein O, C-terminal domain"/>
    <property type="match status" value="1"/>
</dbReference>
<dbReference type="InterPro" id="IPR037278">
    <property type="entry name" value="ARFGAP/RecO"/>
</dbReference>
<keyword evidence="4 7" id="KW-0233">DNA recombination</keyword>
<evidence type="ECO:0000256" key="7">
    <source>
        <dbReference type="HAMAP-Rule" id="MF_00201"/>
    </source>
</evidence>
<dbReference type="SUPFAM" id="SSF57863">
    <property type="entry name" value="ArfGap/RecO-like zinc finger"/>
    <property type="match status" value="1"/>
</dbReference>
<gene>
    <name evidence="7" type="primary">recO</name>
    <name evidence="9" type="ORF">A3A57_01505</name>
</gene>
<evidence type="ECO:0000256" key="4">
    <source>
        <dbReference type="ARBA" id="ARBA00023172"/>
    </source>
</evidence>
<feature type="domain" description="DNA replication/recombination mediator RecO N-terminal" evidence="8">
    <location>
        <begin position="1"/>
        <end position="80"/>
    </location>
</feature>
<dbReference type="Proteomes" id="UP000179279">
    <property type="component" value="Unassembled WGS sequence"/>
</dbReference>
<dbReference type="GO" id="GO:0006310">
    <property type="term" value="P:DNA recombination"/>
    <property type="evidence" value="ECO:0007669"/>
    <property type="project" value="UniProtKB-UniRule"/>
</dbReference>
<reference evidence="9 10" key="1">
    <citation type="journal article" date="2016" name="Nat. Commun.">
        <title>Thousands of microbial genomes shed light on interconnected biogeochemical processes in an aquifer system.</title>
        <authorList>
            <person name="Anantharaman K."/>
            <person name="Brown C.T."/>
            <person name="Hug L.A."/>
            <person name="Sharon I."/>
            <person name="Castelle C.J."/>
            <person name="Probst A.J."/>
            <person name="Thomas B.C."/>
            <person name="Singh A."/>
            <person name="Wilkins M.J."/>
            <person name="Karaoz U."/>
            <person name="Brodie E.L."/>
            <person name="Williams K.H."/>
            <person name="Hubbard S.S."/>
            <person name="Banfield J.F."/>
        </authorList>
    </citation>
    <scope>NUCLEOTIDE SEQUENCE [LARGE SCALE GENOMIC DNA]</scope>
</reference>
<evidence type="ECO:0000256" key="6">
    <source>
        <dbReference type="ARBA" id="ARBA00033409"/>
    </source>
</evidence>
<dbReference type="AlphaFoldDB" id="A0A1G1WXC0"/>
<dbReference type="Pfam" id="PF02565">
    <property type="entry name" value="RecO_C"/>
    <property type="match status" value="1"/>
</dbReference>
<dbReference type="GO" id="GO:0006302">
    <property type="term" value="P:double-strand break repair"/>
    <property type="evidence" value="ECO:0007669"/>
    <property type="project" value="TreeGrafter"/>
</dbReference>
<comment type="caution">
    <text evidence="9">The sequence shown here is derived from an EMBL/GenBank/DDBJ whole genome shotgun (WGS) entry which is preliminary data.</text>
</comment>
<evidence type="ECO:0000256" key="1">
    <source>
        <dbReference type="ARBA" id="ARBA00007452"/>
    </source>
</evidence>
<proteinExistence type="inferred from homology"/>
<dbReference type="InterPro" id="IPR003717">
    <property type="entry name" value="RecO"/>
</dbReference>
<evidence type="ECO:0000256" key="3">
    <source>
        <dbReference type="ARBA" id="ARBA00022763"/>
    </source>
</evidence>
<evidence type="ECO:0000313" key="9">
    <source>
        <dbReference type="EMBL" id="OGY32363.1"/>
    </source>
</evidence>
<keyword evidence="3 7" id="KW-0227">DNA damage</keyword>
<dbReference type="NCBIfam" id="TIGR00613">
    <property type="entry name" value="reco"/>
    <property type="match status" value="1"/>
</dbReference>
<dbReference type="PANTHER" id="PTHR33991:SF1">
    <property type="entry name" value="DNA REPAIR PROTEIN RECO"/>
    <property type="match status" value="1"/>
</dbReference>
<evidence type="ECO:0000256" key="5">
    <source>
        <dbReference type="ARBA" id="ARBA00023204"/>
    </source>
</evidence>